<sequence length="215" mass="23281">MEDIISVEKIAVIANGAVADYDALLPALKGYDQYIAVDGGLHHCAALGVTPLFLIGDMDSVEPDMKAKFPNVKELKFKRDKDATDLELALEFLIKKNPKSITIFAGFGDRVDHSLSNLVLLSRYPGKVFLETEIEILGVIDERLELATHAGQTVSLIPMNGPALGITTDGLKWELKDDILDKSFVGISNEAVGTSVLVTLKAGDLLFSIHKKGGF</sequence>
<feature type="domain" description="Thiamin pyrophosphokinase thiamin-binding" evidence="6">
    <location>
        <begin position="138"/>
        <end position="206"/>
    </location>
</feature>
<dbReference type="SUPFAM" id="SSF63999">
    <property type="entry name" value="Thiamin pyrophosphokinase, catalytic domain"/>
    <property type="match status" value="1"/>
</dbReference>
<dbReference type="Pfam" id="PF04265">
    <property type="entry name" value="TPK_B1_binding"/>
    <property type="match status" value="1"/>
</dbReference>
<reference evidence="7 8" key="2">
    <citation type="journal article" date="2011" name="Mol. Biol. Evol.">
        <title>Unity in variety--the pan-genome of the Chlamydiae.</title>
        <authorList>
            <person name="Collingro A."/>
            <person name="Tischler P."/>
            <person name="Weinmaier T."/>
            <person name="Penz T."/>
            <person name="Heinz E."/>
            <person name="Brunham R.C."/>
            <person name="Read T.D."/>
            <person name="Bavoil P.M."/>
            <person name="Sachse K."/>
            <person name="Kahane S."/>
            <person name="Friedman M.G."/>
            <person name="Rattei T."/>
            <person name="Myers G.S."/>
            <person name="Horn M."/>
        </authorList>
    </citation>
    <scope>NUCLEOTIDE SEQUENCE [LARGE SCALE GENOMIC DNA]</scope>
    <source>
        <strain evidence="8">ATCC VR-1471 / Z</strain>
    </source>
</reference>
<dbReference type="Gene3D" id="3.40.50.10240">
    <property type="entry name" value="Thiamin pyrophosphokinase, catalytic domain"/>
    <property type="match status" value="1"/>
</dbReference>
<dbReference type="SUPFAM" id="SSF63862">
    <property type="entry name" value="Thiamin pyrophosphokinase, substrate-binding domain"/>
    <property type="match status" value="1"/>
</dbReference>
<name>F8L419_SIMNZ</name>
<evidence type="ECO:0000259" key="6">
    <source>
        <dbReference type="SMART" id="SM00983"/>
    </source>
</evidence>
<dbReference type="OrthoDB" id="21470at2"/>
<dbReference type="PANTHER" id="PTHR41299:SF1">
    <property type="entry name" value="THIAMINE PYROPHOSPHOKINASE"/>
    <property type="match status" value="1"/>
</dbReference>
<dbReference type="eggNOG" id="COG1564">
    <property type="taxonomic scope" value="Bacteria"/>
</dbReference>
<dbReference type="GO" id="GO:0006772">
    <property type="term" value="P:thiamine metabolic process"/>
    <property type="evidence" value="ECO:0007669"/>
    <property type="project" value="UniProtKB-UniRule"/>
</dbReference>
<organism evidence="7 8">
    <name type="scientific">Simkania negevensis (strain ATCC VR-1471 / DSM 27360 / Z)</name>
    <dbReference type="NCBI Taxonomy" id="331113"/>
    <lineage>
        <taxon>Bacteria</taxon>
        <taxon>Pseudomonadati</taxon>
        <taxon>Chlamydiota</taxon>
        <taxon>Chlamydiia</taxon>
        <taxon>Parachlamydiales</taxon>
        <taxon>Simkaniaceae</taxon>
        <taxon>Simkania</taxon>
    </lineage>
</organism>
<dbReference type="InterPro" id="IPR007371">
    <property type="entry name" value="TPK_catalytic"/>
</dbReference>
<dbReference type="EC" id="2.7.6.2" evidence="5"/>
<dbReference type="Pfam" id="PF04263">
    <property type="entry name" value="TPK_catalytic"/>
    <property type="match status" value="1"/>
</dbReference>
<keyword evidence="2" id="KW-0547">Nucleotide-binding</keyword>
<proteinExistence type="predicted"/>
<evidence type="ECO:0000256" key="4">
    <source>
        <dbReference type="ARBA" id="ARBA00022840"/>
    </source>
</evidence>
<dbReference type="InterPro" id="IPR053149">
    <property type="entry name" value="TPK"/>
</dbReference>
<keyword evidence="1" id="KW-0808">Transferase</keyword>
<keyword evidence="4" id="KW-0067">ATP-binding</keyword>
<dbReference type="InterPro" id="IPR007373">
    <property type="entry name" value="Thiamin_PyroPKinase_B1-bd"/>
</dbReference>
<dbReference type="GO" id="GO:0016301">
    <property type="term" value="F:kinase activity"/>
    <property type="evidence" value="ECO:0007669"/>
    <property type="project" value="UniProtKB-KW"/>
</dbReference>
<dbReference type="GO" id="GO:0005524">
    <property type="term" value="F:ATP binding"/>
    <property type="evidence" value="ECO:0007669"/>
    <property type="project" value="UniProtKB-KW"/>
</dbReference>
<evidence type="ECO:0000256" key="3">
    <source>
        <dbReference type="ARBA" id="ARBA00022777"/>
    </source>
</evidence>
<dbReference type="InterPro" id="IPR006282">
    <property type="entry name" value="Thi_PPkinase"/>
</dbReference>
<dbReference type="HOGENOM" id="CLU_044237_1_1_0"/>
<dbReference type="CDD" id="cd07995">
    <property type="entry name" value="TPK"/>
    <property type="match status" value="1"/>
</dbReference>
<dbReference type="Proteomes" id="UP000000496">
    <property type="component" value="Chromosome gsn.131"/>
</dbReference>
<dbReference type="InterPro" id="IPR036759">
    <property type="entry name" value="TPK_catalytic_sf"/>
</dbReference>
<reference key="1">
    <citation type="journal article" date="2011" name="Mol. Biol. Evol.">
        <title>Unity in variety -- the pan-genome of the Chlamydiae.</title>
        <authorList>
            <person name="Collingro A."/>
            <person name="Tischler P."/>
            <person name="Weinmaier T."/>
            <person name="Penz T."/>
            <person name="Heinz E."/>
            <person name="Brunham R.C."/>
            <person name="Read T.D."/>
            <person name="Bavoil P.M."/>
            <person name="Sachse K."/>
            <person name="Kahane S."/>
            <person name="Friedman M.G."/>
            <person name="Rattei T."/>
            <person name="Myers G.S.A."/>
            <person name="Horn M."/>
        </authorList>
    </citation>
    <scope>NUCLEOTIDE SEQUENCE</scope>
    <source>
        <strain>Z</strain>
    </source>
</reference>
<keyword evidence="8" id="KW-1185">Reference proteome</keyword>
<dbReference type="SMART" id="SM00983">
    <property type="entry name" value="TPK_B1_binding"/>
    <property type="match status" value="1"/>
</dbReference>
<evidence type="ECO:0000256" key="1">
    <source>
        <dbReference type="ARBA" id="ARBA00022679"/>
    </source>
</evidence>
<dbReference type="GO" id="GO:0009229">
    <property type="term" value="P:thiamine diphosphate biosynthetic process"/>
    <property type="evidence" value="ECO:0007669"/>
    <property type="project" value="InterPro"/>
</dbReference>
<dbReference type="NCBIfam" id="TIGR01378">
    <property type="entry name" value="thi_PPkinase"/>
    <property type="match status" value="1"/>
</dbReference>
<dbReference type="AlphaFoldDB" id="F8L419"/>
<dbReference type="PANTHER" id="PTHR41299">
    <property type="entry name" value="THIAMINE PYROPHOSPHOKINASE"/>
    <property type="match status" value="1"/>
</dbReference>
<protein>
    <recommendedName>
        <fullName evidence="5">Thiamine diphosphokinase</fullName>
        <ecNumber evidence="5">2.7.6.2</ecNumber>
    </recommendedName>
</protein>
<dbReference type="RefSeq" id="WP_013944515.1">
    <property type="nucleotide sequence ID" value="NC_015713.1"/>
</dbReference>
<dbReference type="GO" id="GO:0030975">
    <property type="term" value="F:thiamine binding"/>
    <property type="evidence" value="ECO:0007669"/>
    <property type="project" value="InterPro"/>
</dbReference>
<evidence type="ECO:0000256" key="5">
    <source>
        <dbReference type="NCBIfam" id="TIGR01378"/>
    </source>
</evidence>
<gene>
    <name evidence="7" type="ordered locus">SNE_A21720</name>
</gene>
<dbReference type="STRING" id="331113.SNE_A21720"/>
<evidence type="ECO:0000313" key="8">
    <source>
        <dbReference type="Proteomes" id="UP000000496"/>
    </source>
</evidence>
<dbReference type="KEGG" id="sng:SNE_A21720"/>
<dbReference type="InterPro" id="IPR036371">
    <property type="entry name" value="TPK_B1-bd_sf"/>
</dbReference>
<dbReference type="GO" id="GO:0004788">
    <property type="term" value="F:thiamine diphosphokinase activity"/>
    <property type="evidence" value="ECO:0007669"/>
    <property type="project" value="UniProtKB-UniRule"/>
</dbReference>
<accession>F8L419</accession>
<dbReference type="EMBL" id="FR872582">
    <property type="protein sequence ID" value="CCB90049.1"/>
    <property type="molecule type" value="Genomic_DNA"/>
</dbReference>
<evidence type="ECO:0000256" key="2">
    <source>
        <dbReference type="ARBA" id="ARBA00022741"/>
    </source>
</evidence>
<evidence type="ECO:0000313" key="7">
    <source>
        <dbReference type="EMBL" id="CCB90049.1"/>
    </source>
</evidence>
<keyword evidence="3" id="KW-0418">Kinase</keyword>